<sequence>FCASRDQWGRIFGEWVPAMRLGPDSIIHHGQSWPGKDTKNRVTIVPQRVPTEEKGLLRQRKSMTYRQLPCCVS</sequence>
<evidence type="ECO:0000313" key="1">
    <source>
        <dbReference type="EMBL" id="EZA59912.1"/>
    </source>
</evidence>
<accession>A0A026WV67</accession>
<proteinExistence type="predicted"/>
<evidence type="ECO:0000313" key="2">
    <source>
        <dbReference type="Proteomes" id="UP000053097"/>
    </source>
</evidence>
<protein>
    <submittedName>
        <fullName evidence="1">Uncharacterized protein</fullName>
    </submittedName>
</protein>
<dbReference type="EMBL" id="KK107087">
    <property type="protein sequence ID" value="EZA59912.1"/>
    <property type="molecule type" value="Genomic_DNA"/>
</dbReference>
<feature type="non-terminal residue" evidence="1">
    <location>
        <position position="1"/>
    </location>
</feature>
<organism evidence="1 2">
    <name type="scientific">Ooceraea biroi</name>
    <name type="common">Clonal raider ant</name>
    <name type="synonym">Cerapachys biroi</name>
    <dbReference type="NCBI Taxonomy" id="2015173"/>
    <lineage>
        <taxon>Eukaryota</taxon>
        <taxon>Metazoa</taxon>
        <taxon>Ecdysozoa</taxon>
        <taxon>Arthropoda</taxon>
        <taxon>Hexapoda</taxon>
        <taxon>Insecta</taxon>
        <taxon>Pterygota</taxon>
        <taxon>Neoptera</taxon>
        <taxon>Endopterygota</taxon>
        <taxon>Hymenoptera</taxon>
        <taxon>Apocrita</taxon>
        <taxon>Aculeata</taxon>
        <taxon>Formicoidea</taxon>
        <taxon>Formicidae</taxon>
        <taxon>Dorylinae</taxon>
        <taxon>Ooceraea</taxon>
    </lineage>
</organism>
<gene>
    <name evidence="1" type="ORF">X777_16115</name>
</gene>
<name>A0A026WV67_OOCBI</name>
<dbReference type="Proteomes" id="UP000053097">
    <property type="component" value="Unassembled WGS sequence"/>
</dbReference>
<reference evidence="1 2" key="1">
    <citation type="journal article" date="2014" name="Curr. Biol.">
        <title>The genome of the clonal raider ant Cerapachys biroi.</title>
        <authorList>
            <person name="Oxley P.R."/>
            <person name="Ji L."/>
            <person name="Fetter-Pruneda I."/>
            <person name="McKenzie S.K."/>
            <person name="Li C."/>
            <person name="Hu H."/>
            <person name="Zhang G."/>
            <person name="Kronauer D.J."/>
        </authorList>
    </citation>
    <scope>NUCLEOTIDE SEQUENCE [LARGE SCALE GENOMIC DNA]</scope>
</reference>
<keyword evidence="2" id="KW-1185">Reference proteome</keyword>
<dbReference type="AlphaFoldDB" id="A0A026WV67"/>